<dbReference type="RefSeq" id="WP_275473009.1">
    <property type="nucleotide sequence ID" value="NZ_CP162940.1"/>
</dbReference>
<organism evidence="4 5">
    <name type="scientific">Alicyclobacillus fastidiosus</name>
    <dbReference type="NCBI Taxonomy" id="392011"/>
    <lineage>
        <taxon>Bacteria</taxon>
        <taxon>Bacillati</taxon>
        <taxon>Bacillota</taxon>
        <taxon>Bacilli</taxon>
        <taxon>Bacillales</taxon>
        <taxon>Alicyclobacillaceae</taxon>
        <taxon>Alicyclobacillus</taxon>
    </lineage>
</organism>
<accession>A0ABV5AJP5</accession>
<feature type="domain" description="D-isomer specific 2-hydroxyacid dehydrogenase NAD-binding" evidence="3">
    <location>
        <begin position="105"/>
        <end position="281"/>
    </location>
</feature>
<dbReference type="Pfam" id="PF02826">
    <property type="entry name" value="2-Hacid_dh_C"/>
    <property type="match status" value="1"/>
</dbReference>
<protein>
    <submittedName>
        <fullName evidence="4">D-2-hydroxyacid dehydrogenase</fullName>
    </submittedName>
</protein>
<sequence length="317" mass="35389">MSMRINHVIIYGRLNDELEQILSTQCDKTFTYVTDDTLTQELLDCSDAFVGFRLVPGFEYHRLKWIHCLGAGVDGVIKYLPGDADTLLTRTVGPFGEKIAEYCLSYMLRDLQWHPAFERQQARRAWQTLVPRNLAGQRVVVFGTGAIGRRVAQVLSFLGASVVGVSRRGEQNVHFTRVWSIDDVLNRSTASPLSCVDWIINTMPLTSATRNLFEDKFFAACQGAALINVGRGESVDNEALLRALDAGRIRCAILDVFEEEPLPTDSPLWQRQDIFITPHISAVTTAREAADCLLSTLAEIERGSARTSNQVDFQAGY</sequence>
<dbReference type="InterPro" id="IPR036291">
    <property type="entry name" value="NAD(P)-bd_dom_sf"/>
</dbReference>
<dbReference type="InterPro" id="IPR006140">
    <property type="entry name" value="D-isomer_DH_NAD-bd"/>
</dbReference>
<comment type="caution">
    <text evidence="4">The sequence shown here is derived from an EMBL/GenBank/DDBJ whole genome shotgun (WGS) entry which is preliminary data.</text>
</comment>
<dbReference type="Proteomes" id="UP001579974">
    <property type="component" value="Unassembled WGS sequence"/>
</dbReference>
<evidence type="ECO:0000313" key="4">
    <source>
        <dbReference type="EMBL" id="MFB5192504.1"/>
    </source>
</evidence>
<evidence type="ECO:0000256" key="2">
    <source>
        <dbReference type="ARBA" id="ARBA00023027"/>
    </source>
</evidence>
<proteinExistence type="predicted"/>
<dbReference type="EMBL" id="JBDXSU010000023">
    <property type="protein sequence ID" value="MFB5192504.1"/>
    <property type="molecule type" value="Genomic_DNA"/>
</dbReference>
<keyword evidence="5" id="KW-1185">Reference proteome</keyword>
<evidence type="ECO:0000259" key="3">
    <source>
        <dbReference type="Pfam" id="PF02826"/>
    </source>
</evidence>
<gene>
    <name evidence="4" type="ORF">KKP3000_001708</name>
</gene>
<name>A0ABV5AJP5_9BACL</name>
<dbReference type="Gene3D" id="3.40.50.720">
    <property type="entry name" value="NAD(P)-binding Rossmann-like Domain"/>
    <property type="match status" value="2"/>
</dbReference>
<keyword evidence="2" id="KW-0520">NAD</keyword>
<reference evidence="4 5" key="1">
    <citation type="journal article" date="2024" name="Int. J. Mol. Sci.">
        <title>Exploration of Alicyclobacillus spp. Genome in Search of Antibiotic Resistance.</title>
        <authorList>
            <person name="Bucka-Kolendo J."/>
            <person name="Kiousi D.E."/>
            <person name="Dekowska A."/>
            <person name="Mikolajczuk-Szczyrba A."/>
            <person name="Karadedos D.M."/>
            <person name="Michael P."/>
            <person name="Galanis A."/>
            <person name="Sokolowska B."/>
        </authorList>
    </citation>
    <scope>NUCLEOTIDE SEQUENCE [LARGE SCALE GENOMIC DNA]</scope>
    <source>
        <strain evidence="4 5">KKP 3000</strain>
    </source>
</reference>
<dbReference type="PANTHER" id="PTHR43333">
    <property type="entry name" value="2-HACID_DH_C DOMAIN-CONTAINING PROTEIN"/>
    <property type="match status" value="1"/>
</dbReference>
<dbReference type="SUPFAM" id="SSF52283">
    <property type="entry name" value="Formate/glycerate dehydrogenase catalytic domain-like"/>
    <property type="match status" value="1"/>
</dbReference>
<evidence type="ECO:0000256" key="1">
    <source>
        <dbReference type="ARBA" id="ARBA00023002"/>
    </source>
</evidence>
<dbReference type="PANTHER" id="PTHR43333:SF1">
    <property type="entry name" value="D-ISOMER SPECIFIC 2-HYDROXYACID DEHYDROGENASE NAD-BINDING DOMAIN-CONTAINING PROTEIN"/>
    <property type="match status" value="1"/>
</dbReference>
<keyword evidence="1" id="KW-0560">Oxidoreductase</keyword>
<dbReference type="SUPFAM" id="SSF51735">
    <property type="entry name" value="NAD(P)-binding Rossmann-fold domains"/>
    <property type="match status" value="1"/>
</dbReference>
<dbReference type="CDD" id="cd05300">
    <property type="entry name" value="2-Hacid_dh_1"/>
    <property type="match status" value="1"/>
</dbReference>
<evidence type="ECO:0000313" key="5">
    <source>
        <dbReference type="Proteomes" id="UP001579974"/>
    </source>
</evidence>